<dbReference type="AlphaFoldDB" id="A0A7W3J8Y1"/>
<feature type="domain" description="CBS" evidence="12">
    <location>
        <begin position="218"/>
        <end position="278"/>
    </location>
</feature>
<keyword evidence="8 10" id="KW-0472">Membrane</keyword>
<keyword evidence="15" id="KW-1185">Reference proteome</keyword>
<dbReference type="GO" id="GO:0005886">
    <property type="term" value="C:plasma membrane"/>
    <property type="evidence" value="ECO:0007669"/>
    <property type="project" value="UniProtKB-SubCell"/>
</dbReference>
<evidence type="ECO:0000256" key="11">
    <source>
        <dbReference type="SAM" id="Phobius"/>
    </source>
</evidence>
<dbReference type="PANTHER" id="PTHR43099:SF5">
    <property type="entry name" value="HLYC_CORC FAMILY TRANSPORTER"/>
    <property type="match status" value="1"/>
</dbReference>
<evidence type="ECO:0000256" key="7">
    <source>
        <dbReference type="ARBA" id="ARBA00023122"/>
    </source>
</evidence>
<feature type="domain" description="CBS" evidence="12">
    <location>
        <begin position="279"/>
        <end position="336"/>
    </location>
</feature>
<evidence type="ECO:0000259" key="12">
    <source>
        <dbReference type="PROSITE" id="PS51371"/>
    </source>
</evidence>
<keyword evidence="6 10" id="KW-1133">Transmembrane helix</keyword>
<dbReference type="RefSeq" id="WP_182616473.1">
    <property type="nucleotide sequence ID" value="NZ_BAAATF010000003.1"/>
</dbReference>
<dbReference type="InterPro" id="IPR044751">
    <property type="entry name" value="Ion_transp-like_CBS"/>
</dbReference>
<dbReference type="Gene3D" id="3.30.465.10">
    <property type="match status" value="1"/>
</dbReference>
<comment type="caution">
    <text evidence="14">The sequence shown here is derived from an EMBL/GenBank/DDBJ whole genome shotgun (WGS) entry which is preliminary data.</text>
</comment>
<dbReference type="PROSITE" id="PS51371">
    <property type="entry name" value="CBS"/>
    <property type="match status" value="2"/>
</dbReference>
<dbReference type="Pfam" id="PF01595">
    <property type="entry name" value="CNNM"/>
    <property type="match status" value="1"/>
</dbReference>
<feature type="transmembrane region" description="Helical" evidence="11">
    <location>
        <begin position="60"/>
        <end position="80"/>
    </location>
</feature>
<evidence type="ECO:0000256" key="2">
    <source>
        <dbReference type="ARBA" id="ARBA00006337"/>
    </source>
</evidence>
<dbReference type="Pfam" id="PF00571">
    <property type="entry name" value="CBS"/>
    <property type="match status" value="2"/>
</dbReference>
<evidence type="ECO:0000256" key="8">
    <source>
        <dbReference type="ARBA" id="ARBA00023136"/>
    </source>
</evidence>
<dbReference type="PROSITE" id="PS51846">
    <property type="entry name" value="CNNM"/>
    <property type="match status" value="1"/>
</dbReference>
<dbReference type="GO" id="GO:0050660">
    <property type="term" value="F:flavin adenine dinucleotide binding"/>
    <property type="evidence" value="ECO:0007669"/>
    <property type="project" value="InterPro"/>
</dbReference>
<evidence type="ECO:0000256" key="1">
    <source>
        <dbReference type="ARBA" id="ARBA00004651"/>
    </source>
</evidence>
<dbReference type="Proteomes" id="UP000540568">
    <property type="component" value="Unassembled WGS sequence"/>
</dbReference>
<evidence type="ECO:0000256" key="5">
    <source>
        <dbReference type="ARBA" id="ARBA00022737"/>
    </source>
</evidence>
<evidence type="ECO:0000313" key="14">
    <source>
        <dbReference type="EMBL" id="MBA8808465.1"/>
    </source>
</evidence>
<feature type="transmembrane region" description="Helical" evidence="11">
    <location>
        <begin position="6"/>
        <end position="30"/>
    </location>
</feature>
<sequence>MDQDTILNVALVLVFILVGGVFAGTEIALVSLRESQIGRLEAKGGRGARVAAVARDPNRFLAAVQIGVTVAGFFSAAYGASTLAPDFVPVLESIGLPADVAGTISLIALTLVIAYLSLVLGELVPKRFALQRSQSVALIVGPPLDRFATLMRPVVWLLSVSTDAVVRVLGGDPRATSEEMSEEELRDTVVAHEGLPEEERRILRDVFDAADRSVSEVMRPRGEVTFIEGDLTVSEVLELVQVSPYSRYPVTGTDFDDVIGVLHVRDLFGASGTTPVRELTRSMLYLPTTAHLIPALSQMRRERRHLAVVVDEYGGTYGIVTLEDLVEEMVGDIRDEHDALDGAQPPSADGTSVVDAGITIEEFAEQTGVELADGPYETVAGYVVSRLGRVAETGDQVGIDDVDLVVTEVQGRRLVRLEVVRRG</sequence>
<dbReference type="InterPro" id="IPR002550">
    <property type="entry name" value="CNNM"/>
</dbReference>
<dbReference type="InterPro" id="IPR000644">
    <property type="entry name" value="CBS_dom"/>
</dbReference>
<dbReference type="SUPFAM" id="SSF54631">
    <property type="entry name" value="CBS-domain pair"/>
    <property type="match status" value="1"/>
</dbReference>
<keyword evidence="5" id="KW-0677">Repeat</keyword>
<evidence type="ECO:0000259" key="13">
    <source>
        <dbReference type="PROSITE" id="PS51846"/>
    </source>
</evidence>
<dbReference type="SMART" id="SM01091">
    <property type="entry name" value="CorC_HlyC"/>
    <property type="match status" value="1"/>
</dbReference>
<feature type="domain" description="CNNM transmembrane" evidence="13">
    <location>
        <begin position="1"/>
        <end position="199"/>
    </location>
</feature>
<evidence type="ECO:0000256" key="4">
    <source>
        <dbReference type="ARBA" id="ARBA00022692"/>
    </source>
</evidence>
<comment type="subcellular location">
    <subcellularLocation>
        <location evidence="1">Cell membrane</location>
        <topology evidence="1">Multi-pass membrane protein</topology>
    </subcellularLocation>
</comment>
<dbReference type="InterPro" id="IPR046342">
    <property type="entry name" value="CBS_dom_sf"/>
</dbReference>
<dbReference type="PANTHER" id="PTHR43099">
    <property type="entry name" value="UPF0053 PROTEIN YRKA"/>
    <property type="match status" value="1"/>
</dbReference>
<evidence type="ECO:0000256" key="10">
    <source>
        <dbReference type="PROSITE-ProRule" id="PRU01193"/>
    </source>
</evidence>
<evidence type="ECO:0000256" key="6">
    <source>
        <dbReference type="ARBA" id="ARBA00022989"/>
    </source>
</evidence>
<dbReference type="EMBL" id="JACGWV010000001">
    <property type="protein sequence ID" value="MBA8808465.1"/>
    <property type="molecule type" value="Genomic_DNA"/>
</dbReference>
<keyword evidence="7 9" id="KW-0129">CBS domain</keyword>
<dbReference type="Gene3D" id="3.10.580.10">
    <property type="entry name" value="CBS-domain"/>
    <property type="match status" value="1"/>
</dbReference>
<organism evidence="14 15">
    <name type="scientific">Promicromonospora sukumoe</name>
    <dbReference type="NCBI Taxonomy" id="88382"/>
    <lineage>
        <taxon>Bacteria</taxon>
        <taxon>Bacillati</taxon>
        <taxon>Actinomycetota</taxon>
        <taxon>Actinomycetes</taxon>
        <taxon>Micrococcales</taxon>
        <taxon>Promicromonosporaceae</taxon>
        <taxon>Promicromonospora</taxon>
    </lineage>
</organism>
<reference evidence="14 15" key="1">
    <citation type="submission" date="2020-07" db="EMBL/GenBank/DDBJ databases">
        <title>Sequencing the genomes of 1000 actinobacteria strains.</title>
        <authorList>
            <person name="Klenk H.-P."/>
        </authorList>
    </citation>
    <scope>NUCLEOTIDE SEQUENCE [LARGE SCALE GENOMIC DNA]</scope>
    <source>
        <strain evidence="14 15">DSM 44121</strain>
    </source>
</reference>
<evidence type="ECO:0000256" key="3">
    <source>
        <dbReference type="ARBA" id="ARBA00022475"/>
    </source>
</evidence>
<keyword evidence="4 10" id="KW-0812">Transmembrane</keyword>
<feature type="transmembrane region" description="Helical" evidence="11">
    <location>
        <begin position="100"/>
        <end position="124"/>
    </location>
</feature>
<dbReference type="InterPro" id="IPR051676">
    <property type="entry name" value="UPF0053_domain"/>
</dbReference>
<keyword evidence="3" id="KW-1003">Cell membrane</keyword>
<dbReference type="SUPFAM" id="SSF56176">
    <property type="entry name" value="FAD-binding/transporter-associated domain-like"/>
    <property type="match status" value="1"/>
</dbReference>
<evidence type="ECO:0000256" key="9">
    <source>
        <dbReference type="PROSITE-ProRule" id="PRU00703"/>
    </source>
</evidence>
<dbReference type="InterPro" id="IPR036318">
    <property type="entry name" value="FAD-bd_PCMH-like_sf"/>
</dbReference>
<protein>
    <submittedName>
        <fullName evidence="14">Putative hemolysin</fullName>
    </submittedName>
</protein>
<gene>
    <name evidence="14" type="ORF">FHX71_002407</name>
</gene>
<dbReference type="Pfam" id="PF03471">
    <property type="entry name" value="CorC_HlyC"/>
    <property type="match status" value="1"/>
</dbReference>
<proteinExistence type="inferred from homology"/>
<dbReference type="CDD" id="cd04590">
    <property type="entry name" value="CBS_pair_CorC_HlyC_assoc"/>
    <property type="match status" value="1"/>
</dbReference>
<comment type="similarity">
    <text evidence="2">Belongs to the UPF0053 family.</text>
</comment>
<dbReference type="InterPro" id="IPR005170">
    <property type="entry name" value="Transptr-assoc_dom"/>
</dbReference>
<name>A0A7W3J8Y1_9MICO</name>
<dbReference type="InterPro" id="IPR016169">
    <property type="entry name" value="FAD-bd_PCMH_sub2"/>
</dbReference>
<accession>A0A7W3J8Y1</accession>
<evidence type="ECO:0000313" key="15">
    <source>
        <dbReference type="Proteomes" id="UP000540568"/>
    </source>
</evidence>
<dbReference type="FunFam" id="3.10.580.10:FF:000002">
    <property type="entry name" value="Magnesium/cobalt efflux protein CorC"/>
    <property type="match status" value="1"/>
</dbReference>